<evidence type="ECO:0000256" key="1">
    <source>
        <dbReference type="ARBA" id="ARBA00022676"/>
    </source>
</evidence>
<dbReference type="PANTHER" id="PTHR13778:SF47">
    <property type="entry name" value="LIPOPOLYSACCHARIDE 1,3-GALACTOSYLTRANSFERASE"/>
    <property type="match status" value="1"/>
</dbReference>
<keyword evidence="2" id="KW-0808">Transferase</keyword>
<keyword evidence="1" id="KW-0328">Glycosyltransferase</keyword>
<organism evidence="4 5">
    <name type="scientific">Intestinicryptomonas porci</name>
    <dbReference type="NCBI Taxonomy" id="2926320"/>
    <lineage>
        <taxon>Bacteria</taxon>
        <taxon>Pseudomonadati</taxon>
        <taxon>Verrucomicrobiota</taxon>
        <taxon>Opitutia</taxon>
        <taxon>Opitutales</taxon>
        <taxon>Intestinicryptomonaceae</taxon>
        <taxon>Intestinicryptomonas</taxon>
    </lineage>
</organism>
<dbReference type="PANTHER" id="PTHR13778">
    <property type="entry name" value="GLYCOSYLTRANSFERASE 8 DOMAIN-CONTAINING PROTEIN"/>
    <property type="match status" value="1"/>
</dbReference>
<dbReference type="SUPFAM" id="SSF53448">
    <property type="entry name" value="Nucleotide-diphospho-sugar transferases"/>
    <property type="match status" value="1"/>
</dbReference>
<protein>
    <submittedName>
        <fullName evidence="4">Glycosyltransferase family 8 protein</fullName>
    </submittedName>
</protein>
<dbReference type="Gene3D" id="3.90.550.10">
    <property type="entry name" value="Spore Coat Polysaccharide Biosynthesis Protein SpsA, Chain A"/>
    <property type="match status" value="1"/>
</dbReference>
<proteinExistence type="predicted"/>
<keyword evidence="3" id="KW-0479">Metal-binding</keyword>
<dbReference type="Proteomes" id="UP001275932">
    <property type="component" value="Unassembled WGS sequence"/>
</dbReference>
<dbReference type="Pfam" id="PF01501">
    <property type="entry name" value="Glyco_transf_8"/>
    <property type="match status" value="1"/>
</dbReference>
<accession>A0ABU4WI40</accession>
<dbReference type="RefSeq" id="WP_370396539.1">
    <property type="nucleotide sequence ID" value="NZ_JALBUT010000002.1"/>
</dbReference>
<dbReference type="InterPro" id="IPR002495">
    <property type="entry name" value="Glyco_trans_8"/>
</dbReference>
<evidence type="ECO:0000256" key="2">
    <source>
        <dbReference type="ARBA" id="ARBA00022679"/>
    </source>
</evidence>
<evidence type="ECO:0000256" key="3">
    <source>
        <dbReference type="ARBA" id="ARBA00022723"/>
    </source>
</evidence>
<gene>
    <name evidence="4" type="ORF">MOX91_02720</name>
</gene>
<comment type="caution">
    <text evidence="4">The sequence shown here is derived from an EMBL/GenBank/DDBJ whole genome shotgun (WGS) entry which is preliminary data.</text>
</comment>
<keyword evidence="5" id="KW-1185">Reference proteome</keyword>
<sequence length="295" mass="34252">MGKIPIVFTFDDRIILGASVAIKSLLNSAKSETSYDIYVLHNGISKKYLDALSEIVPSPHSIQFKFIDKSVFKGVKKNRKSWTEIVYYRMIIPEVLQDLDKIIYSDVDVFFKDDLTEAFNTDISDFHWAGVRAERNLPSAIGHKYFPENKNEFIFWSGFMLINCKRCRDEKFFTKCMKTAFDFHDKLKFFDLDVLNIASDKIAPMPLKYCTLEALYALENIEECRDLKYLKKVYSAAELAEAKNAPAIIHYAGQLGKPWHRKNPPSYYGEILNSLPKILKKRTLRDLRKLLFSKK</sequence>
<dbReference type="InterPro" id="IPR029044">
    <property type="entry name" value="Nucleotide-diphossugar_trans"/>
</dbReference>
<reference evidence="4 5" key="1">
    <citation type="submission" date="2022-03" db="EMBL/GenBank/DDBJ databases">
        <title>Novel taxa within the pig intestine.</title>
        <authorList>
            <person name="Wylensek D."/>
            <person name="Bishof K."/>
            <person name="Afrizal A."/>
            <person name="Clavel T."/>
        </authorList>
    </citation>
    <scope>NUCLEOTIDE SEQUENCE [LARGE SCALE GENOMIC DNA]</scope>
    <source>
        <strain evidence="4 5">CLA-KB-P66</strain>
    </source>
</reference>
<dbReference type="CDD" id="cd04194">
    <property type="entry name" value="GT8_A4GalT_like"/>
    <property type="match status" value="1"/>
</dbReference>
<evidence type="ECO:0000313" key="4">
    <source>
        <dbReference type="EMBL" id="MDX8415094.1"/>
    </source>
</evidence>
<name>A0ABU4WI40_9BACT</name>
<evidence type="ECO:0000313" key="5">
    <source>
        <dbReference type="Proteomes" id="UP001275932"/>
    </source>
</evidence>
<dbReference type="EMBL" id="JALBUT010000002">
    <property type="protein sequence ID" value="MDX8415094.1"/>
    <property type="molecule type" value="Genomic_DNA"/>
</dbReference>
<dbReference type="InterPro" id="IPR050748">
    <property type="entry name" value="Glycosyltrans_8_dom-fam"/>
</dbReference>